<dbReference type="InterPro" id="IPR002201">
    <property type="entry name" value="Glyco_trans_9"/>
</dbReference>
<proteinExistence type="predicted"/>
<dbReference type="Proteomes" id="UP000030853">
    <property type="component" value="Unassembled WGS sequence"/>
</dbReference>
<dbReference type="CDD" id="cd03789">
    <property type="entry name" value="GT9_LPS_heptosyltransferase"/>
    <property type="match status" value="1"/>
</dbReference>
<dbReference type="AlphaFoldDB" id="A0A0B1RF21"/>
<evidence type="ECO:0000313" key="4">
    <source>
        <dbReference type="Proteomes" id="UP000030853"/>
    </source>
</evidence>
<sequence>MKKIWKINLINNVLSLHARLSQIDKNKQPLSSNHEFERIVIFSTTALGDLLFNTPAIKAIKRRYPAAKLMLVSSDKNRDLVEKSEWFDQVAIWDNKIVRAPNLIRKIRQFQPDLTLLLHSSLGYDILCSRLGGSKYIIRDNFRHDKPVFNHWLDKYSTSVDGHIIQRKMDLISVLGCDPADIKMQFPIAVNKTPRSALSPTIGFQMGASGKNRCWPVEHFAQLAERIFTDIADSKVILTGAGQDQPIEKEFFKMLPEKYHSRVTSYIGKTRLPALIELINSIDALVTGDTGPLHIAITAQTPTVSLYVSANPRHTGPYQDLSIHKTIRIEPEAGDDAIYPLRKISVDTVLQELKMVIKK</sequence>
<dbReference type="PANTHER" id="PTHR30160:SF7">
    <property type="entry name" value="ADP-HEPTOSE--LPS HEPTOSYLTRANSFERASE 2"/>
    <property type="match status" value="1"/>
</dbReference>
<comment type="caution">
    <text evidence="3">The sequence shown here is derived from an EMBL/GenBank/DDBJ whole genome shotgun (WGS) entry which is preliminary data.</text>
</comment>
<evidence type="ECO:0008006" key="5">
    <source>
        <dbReference type="Google" id="ProtNLM"/>
    </source>
</evidence>
<gene>
    <name evidence="3" type="ORF">QU24_02715</name>
</gene>
<dbReference type="GO" id="GO:0005829">
    <property type="term" value="C:cytosol"/>
    <property type="evidence" value="ECO:0007669"/>
    <property type="project" value="TreeGrafter"/>
</dbReference>
<keyword evidence="2" id="KW-0808">Transferase</keyword>
<dbReference type="GO" id="GO:0009244">
    <property type="term" value="P:lipopolysaccharide core region biosynthetic process"/>
    <property type="evidence" value="ECO:0007669"/>
    <property type="project" value="TreeGrafter"/>
</dbReference>
<dbReference type="InterPro" id="IPR051199">
    <property type="entry name" value="LPS_LOS_Heptosyltrfase"/>
</dbReference>
<dbReference type="SUPFAM" id="SSF53756">
    <property type="entry name" value="UDP-Glycosyltransferase/glycogen phosphorylase"/>
    <property type="match status" value="1"/>
</dbReference>
<name>A0A0B1RF21_9GAMM</name>
<evidence type="ECO:0000313" key="3">
    <source>
        <dbReference type="EMBL" id="KHJ69675.1"/>
    </source>
</evidence>
<dbReference type="GO" id="GO:0008713">
    <property type="term" value="F:ADP-heptose-lipopolysaccharide heptosyltransferase activity"/>
    <property type="evidence" value="ECO:0007669"/>
    <property type="project" value="TreeGrafter"/>
</dbReference>
<dbReference type="Gene3D" id="3.40.50.2000">
    <property type="entry name" value="Glycogen Phosphorylase B"/>
    <property type="match status" value="2"/>
</dbReference>
<evidence type="ECO:0000256" key="1">
    <source>
        <dbReference type="ARBA" id="ARBA00022676"/>
    </source>
</evidence>
<keyword evidence="1" id="KW-0328">Glycosyltransferase</keyword>
<accession>A0A0B1RF21</accession>
<reference evidence="3 4" key="1">
    <citation type="submission" date="2014-11" db="EMBL/GenBank/DDBJ databases">
        <title>Genome sequencing of Pantoea rodasii ND03.</title>
        <authorList>
            <person name="Muhamad Yunos N.Y."/>
            <person name="Chan K.-G."/>
        </authorList>
    </citation>
    <scope>NUCLEOTIDE SEQUENCE [LARGE SCALE GENOMIC DNA]</scope>
    <source>
        <strain evidence="3 4">ND03</strain>
    </source>
</reference>
<dbReference type="PANTHER" id="PTHR30160">
    <property type="entry name" value="TETRAACYLDISACCHARIDE 4'-KINASE-RELATED"/>
    <property type="match status" value="1"/>
</dbReference>
<dbReference type="Pfam" id="PF01075">
    <property type="entry name" value="Glyco_transf_9"/>
    <property type="match status" value="1"/>
</dbReference>
<protein>
    <recommendedName>
        <fullName evidence="5">Glycosyl transferase</fullName>
    </recommendedName>
</protein>
<dbReference type="RefSeq" id="WP_039328315.1">
    <property type="nucleotide sequence ID" value="NZ_JTJJ01000012.1"/>
</dbReference>
<evidence type="ECO:0000256" key="2">
    <source>
        <dbReference type="ARBA" id="ARBA00022679"/>
    </source>
</evidence>
<dbReference type="EMBL" id="JTJJ01000012">
    <property type="protein sequence ID" value="KHJ69675.1"/>
    <property type="molecule type" value="Genomic_DNA"/>
</dbReference>
<organism evidence="3 4">
    <name type="scientific">Pantoea rodasii</name>
    <dbReference type="NCBI Taxonomy" id="1076549"/>
    <lineage>
        <taxon>Bacteria</taxon>
        <taxon>Pseudomonadati</taxon>
        <taxon>Pseudomonadota</taxon>
        <taxon>Gammaproteobacteria</taxon>
        <taxon>Enterobacterales</taxon>
        <taxon>Erwiniaceae</taxon>
        <taxon>Pantoea</taxon>
    </lineage>
</organism>